<organism evidence="2 3">
    <name type="scientific">Moellerella wisconsensis ATCC 35017</name>
    <dbReference type="NCBI Taxonomy" id="1354267"/>
    <lineage>
        <taxon>Bacteria</taxon>
        <taxon>Pseudomonadati</taxon>
        <taxon>Pseudomonadota</taxon>
        <taxon>Gammaproteobacteria</taxon>
        <taxon>Enterobacterales</taxon>
        <taxon>Morganellaceae</taxon>
        <taxon>Moellerella</taxon>
    </lineage>
</organism>
<evidence type="ECO:0000313" key="2">
    <source>
        <dbReference type="EMBL" id="KPD02403.1"/>
    </source>
</evidence>
<keyword evidence="1" id="KW-1133">Transmembrane helix</keyword>
<evidence type="ECO:0000256" key="1">
    <source>
        <dbReference type="SAM" id="Phobius"/>
    </source>
</evidence>
<keyword evidence="1" id="KW-0812">Transmembrane</keyword>
<feature type="transmembrane region" description="Helical" evidence="1">
    <location>
        <begin position="21"/>
        <end position="43"/>
    </location>
</feature>
<name>A0A0N0I9R3_9GAMM</name>
<dbReference type="Proteomes" id="UP000053226">
    <property type="component" value="Unassembled WGS sequence"/>
</dbReference>
<gene>
    <name evidence="2" type="ORF">M992_2115</name>
</gene>
<dbReference type="SUPFAM" id="SSF81324">
    <property type="entry name" value="Voltage-gated potassium channels"/>
    <property type="match status" value="1"/>
</dbReference>
<evidence type="ECO:0000313" key="3">
    <source>
        <dbReference type="Proteomes" id="UP000053226"/>
    </source>
</evidence>
<dbReference type="EMBL" id="LGAA01000019">
    <property type="protein sequence ID" value="KPD02403.1"/>
    <property type="molecule type" value="Genomic_DNA"/>
</dbReference>
<protein>
    <submittedName>
        <fullName evidence="2">Putative membrane protein</fullName>
    </submittedName>
</protein>
<keyword evidence="1" id="KW-0472">Membrane</keyword>
<dbReference type="OrthoDB" id="465094at2"/>
<accession>A0A0N0I9R3</accession>
<proteinExistence type="predicted"/>
<comment type="caution">
    <text evidence="2">The sequence shown here is derived from an EMBL/GenBank/DDBJ whole genome shotgun (WGS) entry which is preliminary data.</text>
</comment>
<sequence length="113" mass="13002">MERFSKELLRIDHFILRVLRFYCLSVLIFFLGLLPGIIGFYFIEGHSLTESMLNALSMLSGQSINPAPVTSVGRFFIAIYGLFLQSVFIITIGLLVTPFIHRVLHKWHLEETE</sequence>
<reference evidence="2 3" key="1">
    <citation type="submission" date="2015-07" db="EMBL/GenBank/DDBJ databases">
        <title>ATOL: Assembling a taxonomically balanced genome-scale reconstruction of the evolutionary history of the Enterobacteriaceae.</title>
        <authorList>
            <person name="Plunkett G.III."/>
            <person name="Neeno-Eckwall E.C."/>
            <person name="Glasner J.D."/>
            <person name="Perna N.T."/>
        </authorList>
    </citation>
    <scope>NUCLEOTIDE SEQUENCE [LARGE SCALE GENOMIC DNA]</scope>
    <source>
        <strain evidence="2 3">ATCC 35017</strain>
    </source>
</reference>
<dbReference type="AlphaFoldDB" id="A0A0N0I9R3"/>
<keyword evidence="3" id="KW-1185">Reference proteome</keyword>
<dbReference type="RefSeq" id="WP_053908575.1">
    <property type="nucleotide sequence ID" value="NZ_CAWMUS010000019.1"/>
</dbReference>
<feature type="transmembrane region" description="Helical" evidence="1">
    <location>
        <begin position="75"/>
        <end position="96"/>
    </location>
</feature>